<organism evidence="1 2">
    <name type="scientific">Scutellospora calospora</name>
    <dbReference type="NCBI Taxonomy" id="85575"/>
    <lineage>
        <taxon>Eukaryota</taxon>
        <taxon>Fungi</taxon>
        <taxon>Fungi incertae sedis</taxon>
        <taxon>Mucoromycota</taxon>
        <taxon>Glomeromycotina</taxon>
        <taxon>Glomeromycetes</taxon>
        <taxon>Diversisporales</taxon>
        <taxon>Gigasporaceae</taxon>
        <taxon>Scutellospora</taxon>
    </lineage>
</organism>
<dbReference type="EMBL" id="CAJVPM010012385">
    <property type="protein sequence ID" value="CAG8587863.1"/>
    <property type="molecule type" value="Genomic_DNA"/>
</dbReference>
<protein>
    <submittedName>
        <fullName evidence="1">10032_t:CDS:1</fullName>
    </submittedName>
</protein>
<proteinExistence type="predicted"/>
<evidence type="ECO:0000313" key="2">
    <source>
        <dbReference type="Proteomes" id="UP000789860"/>
    </source>
</evidence>
<feature type="non-terminal residue" evidence="1">
    <location>
        <position position="299"/>
    </location>
</feature>
<accession>A0ACA9MJP2</accession>
<dbReference type="Proteomes" id="UP000789860">
    <property type="component" value="Unassembled WGS sequence"/>
</dbReference>
<comment type="caution">
    <text evidence="1">The sequence shown here is derived from an EMBL/GenBank/DDBJ whole genome shotgun (WGS) entry which is preliminary data.</text>
</comment>
<gene>
    <name evidence="1" type="ORF">SCALOS_LOCUS6463</name>
</gene>
<name>A0ACA9MJP2_9GLOM</name>
<keyword evidence="2" id="KW-1185">Reference proteome</keyword>
<reference evidence="1" key="1">
    <citation type="submission" date="2021-06" db="EMBL/GenBank/DDBJ databases">
        <authorList>
            <person name="Kallberg Y."/>
            <person name="Tangrot J."/>
            <person name="Rosling A."/>
        </authorList>
    </citation>
    <scope>NUCLEOTIDE SEQUENCE</scope>
    <source>
        <strain evidence="1">AU212A</strain>
    </source>
</reference>
<evidence type="ECO:0000313" key="1">
    <source>
        <dbReference type="EMBL" id="CAG8587863.1"/>
    </source>
</evidence>
<sequence>MGLSKQGIDALATLGVTASYRVIAAKRCKLLKARDSDLEMYFQEQLRYAHFLNVDDYHDIHEKRVPNVTSLHSINHMATICVNLSKYCTPIPYCSPLGFNIHNPEFIDANIIISKLRTEYMQVFGTSYTDRKKEWNCIQEIANLSDDTLIDNLTIHIYDSDIAERKEERAMKDVKLVDLLPLDLHSMDAYLKAINAYAQHKNMFRDAFAKSVNYPYTRQQLKQLEEMSAEFLLSLFIDIRNKCDQSSIISSRRRRKCFLAAFNAEVDIKWLPIGYHVLKKPLKNKFCDATKCRLGPLEP</sequence>